<sequence>MSDGQMNVIIMASSRRRSHRLAVTESKQKEEQKKRVTRQRRSTVEDTSEMGKGDGVKIEIAELDEPKRRRGRPPTGSVSNPIRRRTNELDALLSMDFGPRDSGRRILDCQKRRSAAEREAQEQRDKSKKIVLHLILSTVRANAEGPT</sequence>
<proteinExistence type="predicted"/>
<accession>A0A1I7XF65</accession>
<evidence type="ECO:0000313" key="3">
    <source>
        <dbReference type="WBParaSite" id="Hba_15970"/>
    </source>
</evidence>
<organism evidence="2 3">
    <name type="scientific">Heterorhabditis bacteriophora</name>
    <name type="common">Entomopathogenic nematode worm</name>
    <dbReference type="NCBI Taxonomy" id="37862"/>
    <lineage>
        <taxon>Eukaryota</taxon>
        <taxon>Metazoa</taxon>
        <taxon>Ecdysozoa</taxon>
        <taxon>Nematoda</taxon>
        <taxon>Chromadorea</taxon>
        <taxon>Rhabditida</taxon>
        <taxon>Rhabditina</taxon>
        <taxon>Rhabditomorpha</taxon>
        <taxon>Strongyloidea</taxon>
        <taxon>Heterorhabditidae</taxon>
        <taxon>Heterorhabditis</taxon>
    </lineage>
</organism>
<keyword evidence="2" id="KW-1185">Reference proteome</keyword>
<feature type="region of interest" description="Disordered" evidence="1">
    <location>
        <begin position="1"/>
        <end position="85"/>
    </location>
</feature>
<evidence type="ECO:0000313" key="2">
    <source>
        <dbReference type="Proteomes" id="UP000095283"/>
    </source>
</evidence>
<feature type="compositionally biased region" description="Basic and acidic residues" evidence="1">
    <location>
        <begin position="49"/>
        <end position="67"/>
    </location>
</feature>
<reference evidence="3" key="1">
    <citation type="submission" date="2016-11" db="UniProtKB">
        <authorList>
            <consortium name="WormBaseParasite"/>
        </authorList>
    </citation>
    <scope>IDENTIFICATION</scope>
</reference>
<dbReference type="WBParaSite" id="Hba_15970">
    <property type="protein sequence ID" value="Hba_15970"/>
    <property type="gene ID" value="Hba_15970"/>
</dbReference>
<evidence type="ECO:0000256" key="1">
    <source>
        <dbReference type="SAM" id="MobiDB-lite"/>
    </source>
</evidence>
<dbReference type="AlphaFoldDB" id="A0A1I7XF65"/>
<name>A0A1I7XF65_HETBA</name>
<dbReference type="Proteomes" id="UP000095283">
    <property type="component" value="Unplaced"/>
</dbReference>
<protein>
    <submittedName>
        <fullName evidence="3">Retrotransposon protein, putative, unclassified</fullName>
    </submittedName>
</protein>